<dbReference type="PANTHER" id="PTHR30055:SF234">
    <property type="entry name" value="HTH-TYPE TRANSCRIPTIONAL REGULATOR BETI"/>
    <property type="match status" value="1"/>
</dbReference>
<dbReference type="RefSeq" id="WP_014427341.1">
    <property type="nucleotide sequence ID" value="NC_017075.1"/>
</dbReference>
<dbReference type="PATRIC" id="fig|983917.3.peg.1106"/>
<dbReference type="InterPro" id="IPR023772">
    <property type="entry name" value="DNA-bd_HTH_TetR-type_CS"/>
</dbReference>
<keyword evidence="4" id="KW-0804">Transcription</keyword>
<evidence type="ECO:0000256" key="1">
    <source>
        <dbReference type="ARBA" id="ARBA00022491"/>
    </source>
</evidence>
<dbReference type="KEGG" id="rge:RGE_11290"/>
<dbReference type="GO" id="GO:0000976">
    <property type="term" value="F:transcription cis-regulatory region binding"/>
    <property type="evidence" value="ECO:0007669"/>
    <property type="project" value="TreeGrafter"/>
</dbReference>
<dbReference type="GO" id="GO:0003700">
    <property type="term" value="F:DNA-binding transcription factor activity"/>
    <property type="evidence" value="ECO:0007669"/>
    <property type="project" value="TreeGrafter"/>
</dbReference>
<dbReference type="InterPro" id="IPR001647">
    <property type="entry name" value="HTH_TetR"/>
</dbReference>
<evidence type="ECO:0000313" key="8">
    <source>
        <dbReference type="Proteomes" id="UP000007883"/>
    </source>
</evidence>
<keyword evidence="1" id="KW-0678">Repressor</keyword>
<keyword evidence="3 5" id="KW-0238">DNA-binding</keyword>
<dbReference type="Pfam" id="PF00440">
    <property type="entry name" value="TetR_N"/>
    <property type="match status" value="1"/>
</dbReference>
<evidence type="ECO:0000313" key="7">
    <source>
        <dbReference type="EMBL" id="BAL94470.1"/>
    </source>
</evidence>
<evidence type="ECO:0000256" key="5">
    <source>
        <dbReference type="PROSITE-ProRule" id="PRU00335"/>
    </source>
</evidence>
<dbReference type="InterPro" id="IPR050109">
    <property type="entry name" value="HTH-type_TetR-like_transc_reg"/>
</dbReference>
<dbReference type="Gene3D" id="1.10.357.10">
    <property type="entry name" value="Tetracycline Repressor, domain 2"/>
    <property type="match status" value="1"/>
</dbReference>
<dbReference type="SUPFAM" id="SSF46689">
    <property type="entry name" value="Homeodomain-like"/>
    <property type="match status" value="1"/>
</dbReference>
<reference evidence="7 8" key="1">
    <citation type="journal article" date="2012" name="J. Bacteriol.">
        <title>Complete genome sequence of phototrophic betaproteobacterium Rubrivivax gelatinosus IL144.</title>
        <authorList>
            <person name="Nagashima S."/>
            <person name="Kamimura A."/>
            <person name="Shimizu T."/>
            <person name="Nakamura-isaki S."/>
            <person name="Aono E."/>
            <person name="Sakamoto K."/>
            <person name="Ichikawa N."/>
            <person name="Nakazawa H."/>
            <person name="Sekine M."/>
            <person name="Yamazaki S."/>
            <person name="Fujita N."/>
            <person name="Shimada K."/>
            <person name="Hanada S."/>
            <person name="Nagashima K.V.P."/>
        </authorList>
    </citation>
    <scope>NUCLEOTIDE SEQUENCE [LARGE SCALE GENOMIC DNA]</scope>
    <source>
        <strain evidence="8">NBRC 100245 / IL144</strain>
    </source>
</reference>
<protein>
    <submittedName>
        <fullName evidence="7">Transcriptional regulator, TetR family</fullName>
    </submittedName>
</protein>
<proteinExistence type="predicted"/>
<dbReference type="Proteomes" id="UP000007883">
    <property type="component" value="Chromosome"/>
</dbReference>
<evidence type="ECO:0000256" key="2">
    <source>
        <dbReference type="ARBA" id="ARBA00023015"/>
    </source>
</evidence>
<evidence type="ECO:0000259" key="6">
    <source>
        <dbReference type="PROSITE" id="PS50977"/>
    </source>
</evidence>
<dbReference type="PRINTS" id="PR00455">
    <property type="entry name" value="HTHTETR"/>
</dbReference>
<dbReference type="InterPro" id="IPR009057">
    <property type="entry name" value="Homeodomain-like_sf"/>
</dbReference>
<dbReference type="PANTHER" id="PTHR30055">
    <property type="entry name" value="HTH-TYPE TRANSCRIPTIONAL REGULATOR RUTR"/>
    <property type="match status" value="1"/>
</dbReference>
<dbReference type="AlphaFoldDB" id="I0HN83"/>
<name>I0HN83_RUBGI</name>
<sequence length="234" mass="25514">MPRTQREQPSLDTKVQPAQQRASETYERLLAAAAATLEDVGIERLSTNLVAERAGVTPPALYRYFPNKYALLSELGKRLMHRQNVCVERWMSEEVLAGGTPALEKALTGLLLDTYEVTRQTEGGVWIMRALRAVPALQEVRLGSHAEVTAAQAAMLAKALPEVPAAELQLASRIVVELIYASVELLFDEPQDPEAVARVVAGMLASHLDRTRPAAAQAAAQSVAKPAAKRSRKR</sequence>
<dbReference type="PROSITE" id="PS50977">
    <property type="entry name" value="HTH_TETR_2"/>
    <property type="match status" value="1"/>
</dbReference>
<organism evidence="7 8">
    <name type="scientific">Rubrivivax gelatinosus (strain NBRC 100245 / IL144)</name>
    <dbReference type="NCBI Taxonomy" id="983917"/>
    <lineage>
        <taxon>Bacteria</taxon>
        <taxon>Pseudomonadati</taxon>
        <taxon>Pseudomonadota</taxon>
        <taxon>Betaproteobacteria</taxon>
        <taxon>Burkholderiales</taxon>
        <taxon>Sphaerotilaceae</taxon>
        <taxon>Rubrivivax</taxon>
    </lineage>
</organism>
<keyword evidence="8" id="KW-1185">Reference proteome</keyword>
<gene>
    <name evidence="7" type="ordered locus">RGE_11290</name>
</gene>
<feature type="domain" description="HTH tetR-type" evidence="6">
    <location>
        <begin position="23"/>
        <end position="83"/>
    </location>
</feature>
<dbReference type="PROSITE" id="PS01081">
    <property type="entry name" value="HTH_TETR_1"/>
    <property type="match status" value="1"/>
</dbReference>
<evidence type="ECO:0000256" key="3">
    <source>
        <dbReference type="ARBA" id="ARBA00023125"/>
    </source>
</evidence>
<keyword evidence="2" id="KW-0805">Transcription regulation</keyword>
<dbReference type="HOGENOM" id="CLU_069356_46_5_4"/>
<evidence type="ECO:0000256" key="4">
    <source>
        <dbReference type="ARBA" id="ARBA00023163"/>
    </source>
</evidence>
<accession>I0HN83</accession>
<dbReference type="STRING" id="983917.RGE_11290"/>
<dbReference type="eggNOG" id="COG1309">
    <property type="taxonomic scope" value="Bacteria"/>
</dbReference>
<dbReference type="EMBL" id="AP012320">
    <property type="protein sequence ID" value="BAL94470.1"/>
    <property type="molecule type" value="Genomic_DNA"/>
</dbReference>
<feature type="DNA-binding region" description="H-T-H motif" evidence="5">
    <location>
        <begin position="46"/>
        <end position="65"/>
    </location>
</feature>